<dbReference type="OrthoDB" id="3972890at2759"/>
<protein>
    <submittedName>
        <fullName evidence="1">Uncharacterized protein</fullName>
    </submittedName>
</protein>
<comment type="caution">
    <text evidence="1">The sequence shown here is derived from an EMBL/GenBank/DDBJ whole genome shotgun (WGS) entry which is preliminary data.</text>
</comment>
<organism evidence="1 2">
    <name type="scientific">Hanseniaspora valbyensis NRRL Y-1626</name>
    <dbReference type="NCBI Taxonomy" id="766949"/>
    <lineage>
        <taxon>Eukaryota</taxon>
        <taxon>Fungi</taxon>
        <taxon>Dikarya</taxon>
        <taxon>Ascomycota</taxon>
        <taxon>Saccharomycotina</taxon>
        <taxon>Saccharomycetes</taxon>
        <taxon>Saccharomycodales</taxon>
        <taxon>Saccharomycodaceae</taxon>
        <taxon>Hanseniaspora</taxon>
    </lineage>
</organism>
<keyword evidence="2" id="KW-1185">Reference proteome</keyword>
<accession>A0A1B7TDR4</accession>
<proteinExistence type="predicted"/>
<gene>
    <name evidence="1" type="ORF">HANVADRAFT_74834</name>
</gene>
<dbReference type="Proteomes" id="UP000092321">
    <property type="component" value="Unassembled WGS sequence"/>
</dbReference>
<evidence type="ECO:0000313" key="2">
    <source>
        <dbReference type="Proteomes" id="UP000092321"/>
    </source>
</evidence>
<reference evidence="2" key="1">
    <citation type="journal article" date="2016" name="Proc. Natl. Acad. Sci. U.S.A.">
        <title>Comparative genomics of biotechnologically important yeasts.</title>
        <authorList>
            <person name="Riley R."/>
            <person name="Haridas S."/>
            <person name="Wolfe K.H."/>
            <person name="Lopes M.R."/>
            <person name="Hittinger C.T."/>
            <person name="Goeker M."/>
            <person name="Salamov A.A."/>
            <person name="Wisecaver J.H."/>
            <person name="Long T.M."/>
            <person name="Calvey C.H."/>
            <person name="Aerts A.L."/>
            <person name="Barry K.W."/>
            <person name="Choi C."/>
            <person name="Clum A."/>
            <person name="Coughlan A.Y."/>
            <person name="Deshpande S."/>
            <person name="Douglass A.P."/>
            <person name="Hanson S.J."/>
            <person name="Klenk H.-P."/>
            <person name="LaButti K.M."/>
            <person name="Lapidus A."/>
            <person name="Lindquist E.A."/>
            <person name="Lipzen A.M."/>
            <person name="Meier-Kolthoff J.P."/>
            <person name="Ohm R.A."/>
            <person name="Otillar R.P."/>
            <person name="Pangilinan J.L."/>
            <person name="Peng Y."/>
            <person name="Rokas A."/>
            <person name="Rosa C.A."/>
            <person name="Scheuner C."/>
            <person name="Sibirny A.A."/>
            <person name="Slot J.C."/>
            <person name="Stielow J.B."/>
            <person name="Sun H."/>
            <person name="Kurtzman C.P."/>
            <person name="Blackwell M."/>
            <person name="Grigoriev I.V."/>
            <person name="Jeffries T.W."/>
        </authorList>
    </citation>
    <scope>NUCLEOTIDE SEQUENCE [LARGE SCALE GENOMIC DNA]</scope>
    <source>
        <strain evidence="2">NRRL Y-1626</strain>
    </source>
</reference>
<sequence length="740" mass="85791">MTDSMFDYNNKHFEHDPNIMITGSPTKFSAFNNCNNKIDNLQHYHSIFKNISEEKNTKKHVSDHEFSYFDELAYLQSNRYNNFNRDVNSEMKTVTDNNLIDMEKDDEIIDFSQLRNNNRNLPNSKKRISEESTLVAFQKKVSLPSKRKISNSSASYSDKTVFTSTSKVNNNQLGSQNDTKLSFLKSISLFKKNNSSVDVFPKKADTQLIERLEKINDLFDDLNMVQKGYNSIDDLQYLILSSKFFQTSSSDPQGGARVFSIPLKQSMVNLSTVKSNDFQDDKLEETIKSAEQFDITKSLNILDIILEIKKIKRTKTFKQLPKYLYILTIFMTQSINKFKKKQCDFENYLSNFINNLESFNFHLQKLESQCNATTESLIRSSITPVLLKILMSLENLLAEGLPTSEHFWSYYLPMFFQDINFLENITNINYSTNINEFIFQFRKIIQLYLLFLIPSQNLSYNIENWKIIFPDLKVKDCLSWNKTLSIDKFVESFDKINNCLKSGKELLGDIHLIDWSKKQTSFFVQENNIAEEGNISSPTTQTFEYSELMQKIGFNENNINGMHVDDIDRKSADYANLQSTLQNILLSLSINSSIMHIDTEINEFLNCWTNYKLSSSNTLNTIEAASITTMDGVSTPIDSRPLPSRPETLRNHKLLNTLKTLSDVELNDKLQLKLKELHMENLGAQKKKKSELSLTNFNTPIDLDGNQFKNLREDDIALYYQIDQLQSLQEESDENSYQEF</sequence>
<dbReference type="AlphaFoldDB" id="A0A1B7TDR4"/>
<evidence type="ECO:0000313" key="1">
    <source>
        <dbReference type="EMBL" id="OBA26805.1"/>
    </source>
</evidence>
<name>A0A1B7TDR4_9ASCO</name>
<dbReference type="EMBL" id="LXPE01000013">
    <property type="protein sequence ID" value="OBA26805.1"/>
    <property type="molecule type" value="Genomic_DNA"/>
</dbReference>